<dbReference type="RefSeq" id="WP_071906330.1">
    <property type="nucleotide sequence ID" value="NZ_LT607756.1"/>
</dbReference>
<sequence>MLDSLYEKALENRKTINDTLKRDLNAIKMDENKWIPHPFKEEDADLTISASDGSYNKKRFMGFFLYAIDAECLIFNKNGLDKVGVSDVNTIPPYKYPIEGILGNYMSILEYKTSLKALRDYNVDVTLFDGSIRGNLLRSSPAEKRLTTKQKDAIRGLYVPVLQESLKNTHEIRIESYELQESVAENFPGNKIEAMLYLQNIEKLMSIGTILKETKSIVSISKTSITTDYFGSNIPDIAIFEQLCKKQGYTDPIPLDAQPFYQIAEKAVKGDFPIMDDFFKGLSFTVFYARLEDYKNVLKFELPYKASKKEIINILEALKGISPEGYPYLLKKAHNDVVISKSDLERLSNIIGFLQKSGREML</sequence>
<reference evidence="2 3" key="1">
    <citation type="submission" date="2016-08" db="EMBL/GenBank/DDBJ databases">
        <authorList>
            <person name="Seilhamer J.J."/>
        </authorList>
    </citation>
    <scope>NUCLEOTIDE SEQUENCE [LARGE SCALE GENOMIC DNA]</scope>
    <source>
        <strain evidence="2">Buetzberg</strain>
    </source>
</reference>
<evidence type="ECO:0000313" key="2">
    <source>
        <dbReference type="EMBL" id="SCG85131.1"/>
    </source>
</evidence>
<dbReference type="Pfam" id="PF09376">
    <property type="entry name" value="NurA"/>
    <property type="match status" value="1"/>
</dbReference>
<keyword evidence="2" id="KW-0378">Hydrolase</keyword>
<dbReference type="AlphaFoldDB" id="A0A1D3L0E8"/>
<dbReference type="InterPro" id="IPR018977">
    <property type="entry name" value="NurA_domain"/>
</dbReference>
<proteinExistence type="predicted"/>
<dbReference type="OrthoDB" id="33831at2157"/>
<dbReference type="GeneID" id="30411413"/>
<dbReference type="KEGG" id="mcub:MCBB_0556"/>
<dbReference type="GO" id="GO:0016787">
    <property type="term" value="F:hydrolase activity"/>
    <property type="evidence" value="ECO:0007669"/>
    <property type="project" value="UniProtKB-KW"/>
</dbReference>
<gene>
    <name evidence="2" type="primary">nurA</name>
    <name evidence="2" type="ORF">MCBB_0556</name>
</gene>
<dbReference type="EMBL" id="LT607756">
    <property type="protein sequence ID" value="SCG85131.1"/>
    <property type="molecule type" value="Genomic_DNA"/>
</dbReference>
<accession>A0A1D3L0E8</accession>
<dbReference type="Proteomes" id="UP000094707">
    <property type="component" value="Chromosome I"/>
</dbReference>
<dbReference type="EC" id="3.1.-.-" evidence="2"/>
<name>A0A1D3L0E8_9EURY</name>
<organism evidence="2 3">
    <name type="scientific">Methanobacterium congolense</name>
    <dbReference type="NCBI Taxonomy" id="118062"/>
    <lineage>
        <taxon>Archaea</taxon>
        <taxon>Methanobacteriati</taxon>
        <taxon>Methanobacteriota</taxon>
        <taxon>Methanomada group</taxon>
        <taxon>Methanobacteria</taxon>
        <taxon>Methanobacteriales</taxon>
        <taxon>Methanobacteriaceae</taxon>
        <taxon>Methanobacterium</taxon>
    </lineage>
</organism>
<feature type="domain" description="NurA" evidence="1">
    <location>
        <begin position="46"/>
        <end position="339"/>
    </location>
</feature>
<dbReference type="SMART" id="SM00933">
    <property type="entry name" value="NurA"/>
    <property type="match status" value="1"/>
</dbReference>
<evidence type="ECO:0000313" key="3">
    <source>
        <dbReference type="Proteomes" id="UP000094707"/>
    </source>
</evidence>
<dbReference type="PATRIC" id="fig|129848.4.peg.561"/>
<evidence type="ECO:0000259" key="1">
    <source>
        <dbReference type="SMART" id="SM00933"/>
    </source>
</evidence>
<protein>
    <submittedName>
        <fullName evidence="2">Putative DNA double-strand break repair nuclease NurA</fullName>
        <ecNumber evidence="2">3.1.-.-</ecNumber>
    </submittedName>
</protein>
<keyword evidence="3" id="KW-1185">Reference proteome</keyword>
<dbReference type="STRING" id="118062.MCBB_0556"/>